<feature type="compositionally biased region" description="Gly residues" evidence="1">
    <location>
        <begin position="433"/>
        <end position="455"/>
    </location>
</feature>
<dbReference type="EMBL" id="BNCQ01000009">
    <property type="protein sequence ID" value="GIM01483.1"/>
    <property type="molecule type" value="Genomic_DNA"/>
</dbReference>
<gene>
    <name evidence="2" type="ORF">Vretimale_6255</name>
</gene>
<feature type="region of interest" description="Disordered" evidence="1">
    <location>
        <begin position="412"/>
        <end position="486"/>
    </location>
</feature>
<proteinExistence type="predicted"/>
<reference evidence="2" key="1">
    <citation type="journal article" date="2021" name="Proc. Natl. Acad. Sci. U.S.A.">
        <title>Three genomes in the algal genus Volvox reveal the fate of a haploid sex-determining region after a transition to homothallism.</title>
        <authorList>
            <person name="Yamamoto K."/>
            <person name="Hamaji T."/>
            <person name="Kawai-Toyooka H."/>
            <person name="Matsuzaki R."/>
            <person name="Takahashi F."/>
            <person name="Nishimura Y."/>
            <person name="Kawachi M."/>
            <person name="Noguchi H."/>
            <person name="Minakuchi Y."/>
            <person name="Umen J.G."/>
            <person name="Toyoda A."/>
            <person name="Nozaki H."/>
        </authorList>
    </citation>
    <scope>NUCLEOTIDE SEQUENCE</scope>
    <source>
        <strain evidence="2">NIES-3785</strain>
    </source>
</reference>
<name>A0A8J4G775_9CHLO</name>
<feature type="region of interest" description="Disordered" evidence="1">
    <location>
        <begin position="82"/>
        <end position="103"/>
    </location>
</feature>
<evidence type="ECO:0008006" key="4">
    <source>
        <dbReference type="Google" id="ProtNLM"/>
    </source>
</evidence>
<sequence>MRTVFRCTAALVPSYQYTAAATVATPRTAPFQPLLMPSPLPSPRSLQRLSIAIWEFSRLLLPSSPSLSHQLKRSFRPLHTSSAKLRQGIPSSSSAVAEAAPSDATFEHFKPRQRASGADGAQQCVTEVPLVPGTFFRLAAGRSAVQIEHLGGWSDMATLQGRPAGGGSWRAVALDSGAVTPSTLASVRQVYEIRQEVDGSKRWGGAAATITGPRDGALGLLRLTIPEKWVGLDIQTSGCSVAVSKIVEADLRVATGGAAVTLGLVRGLRVDVDTSVARSGGGNRDTRICTDATGSHDGVGDSGDGCSGDDCSGTASGSGAITGGEVSGTSISIMAAGSISVRRLVGGSMHLTANLEPPAAPSLPPYNASPAAVTVAANRQGVELGAVYGGRLQISTGGGSVRIGTLDCGAARMGHRSDTSSTKPAEYTFISGSGSGSSSGSGNGSGNGSSSGSGNGSDDDTETNAFMRPSPVGGGDRDVSARSPGSGGAEILSYGGAIVLDGLEGDVLADSGGGRIKVLVQAGLRSARLVSGGGPVDVALAPGVALRLLEVRNAAEVEVQPGLQHHLERVPQMQSTGAVTVGPLNGSGESDNSMGDGDSSNTSGGNSSSGSSSSTSGVWVARVVPEAEGGRGGGRCDFFYCGFLLRLIAASFVLCTTSGGCLFPNAGSSKTDETWK</sequence>
<comment type="caution">
    <text evidence="2">The sequence shown here is derived from an EMBL/GenBank/DDBJ whole genome shotgun (WGS) entry which is preliminary data.</text>
</comment>
<evidence type="ECO:0000256" key="1">
    <source>
        <dbReference type="SAM" id="MobiDB-lite"/>
    </source>
</evidence>
<dbReference type="AlphaFoldDB" id="A0A8J4G775"/>
<feature type="compositionally biased region" description="Low complexity" evidence="1">
    <location>
        <begin position="91"/>
        <end position="103"/>
    </location>
</feature>
<evidence type="ECO:0000313" key="3">
    <source>
        <dbReference type="Proteomes" id="UP000722791"/>
    </source>
</evidence>
<feature type="region of interest" description="Disordered" evidence="1">
    <location>
        <begin position="566"/>
        <end position="617"/>
    </location>
</feature>
<dbReference type="Proteomes" id="UP000722791">
    <property type="component" value="Unassembled WGS sequence"/>
</dbReference>
<organism evidence="2 3">
    <name type="scientific">Volvox reticuliferus</name>
    <dbReference type="NCBI Taxonomy" id="1737510"/>
    <lineage>
        <taxon>Eukaryota</taxon>
        <taxon>Viridiplantae</taxon>
        <taxon>Chlorophyta</taxon>
        <taxon>core chlorophytes</taxon>
        <taxon>Chlorophyceae</taxon>
        <taxon>CS clade</taxon>
        <taxon>Chlamydomonadales</taxon>
        <taxon>Volvocaceae</taxon>
        <taxon>Volvox</taxon>
    </lineage>
</organism>
<accession>A0A8J4G775</accession>
<protein>
    <recommendedName>
        <fullName evidence="4">Adhesin domain-containing protein</fullName>
    </recommendedName>
</protein>
<evidence type="ECO:0000313" key="2">
    <source>
        <dbReference type="EMBL" id="GIM01483.1"/>
    </source>
</evidence>
<feature type="compositionally biased region" description="Low complexity" evidence="1">
    <location>
        <begin position="586"/>
        <end position="617"/>
    </location>
</feature>